<keyword evidence="3" id="KW-1185">Reference proteome</keyword>
<evidence type="ECO:0000256" key="1">
    <source>
        <dbReference type="SAM" id="Phobius"/>
    </source>
</evidence>
<sequence length="164" mass="17348">MLGILVDNTDELFLILSLIPITGLLAFFYVKTEKSFPASIRKKDTISVAASVLGALLTYFLNLEFDLGGVLAAGIVGLTGAMLPYINKQSGLLKEIPVAMYCGSFVGMTTPGIANGYLFILYAGLLTGMLLVLAKNILTGYGGKLGTIAFGGVSIVYSVIYLFT</sequence>
<evidence type="ECO:0008006" key="4">
    <source>
        <dbReference type="Google" id="ProtNLM"/>
    </source>
</evidence>
<comment type="caution">
    <text evidence="2">The sequence shown here is derived from an EMBL/GenBank/DDBJ whole genome shotgun (WGS) entry which is preliminary data.</text>
</comment>
<evidence type="ECO:0000313" key="3">
    <source>
        <dbReference type="Proteomes" id="UP001155077"/>
    </source>
</evidence>
<feature type="transmembrane region" description="Helical" evidence="1">
    <location>
        <begin position="44"/>
        <end position="61"/>
    </location>
</feature>
<dbReference type="RefSeq" id="WP_252114539.1">
    <property type="nucleotide sequence ID" value="NZ_JAMSCK010000005.1"/>
</dbReference>
<feature type="transmembrane region" description="Helical" evidence="1">
    <location>
        <begin position="12"/>
        <end position="32"/>
    </location>
</feature>
<name>A0ABT0Z3Z0_9FLAO</name>
<keyword evidence="1" id="KW-0812">Transmembrane</keyword>
<accession>A0ABT0Z3Z0</accession>
<organism evidence="2 3">
    <name type="scientific">Gramella jeungdoensis</name>
    <dbReference type="NCBI Taxonomy" id="708091"/>
    <lineage>
        <taxon>Bacteria</taxon>
        <taxon>Pseudomonadati</taxon>
        <taxon>Bacteroidota</taxon>
        <taxon>Flavobacteriia</taxon>
        <taxon>Flavobacteriales</taxon>
        <taxon>Flavobacteriaceae</taxon>
        <taxon>Christiangramia</taxon>
    </lineage>
</organism>
<protein>
    <recommendedName>
        <fullName evidence="4">DUF368 domain-containing protein</fullName>
    </recommendedName>
</protein>
<dbReference type="Proteomes" id="UP001155077">
    <property type="component" value="Unassembled WGS sequence"/>
</dbReference>
<keyword evidence="1" id="KW-0472">Membrane</keyword>
<proteinExistence type="predicted"/>
<reference evidence="2" key="1">
    <citation type="submission" date="2022-06" db="EMBL/GenBank/DDBJ databases">
        <title>Gramella sediminis sp. nov., isolated from deep-sea sediment of the Indian Ocean.</title>
        <authorList>
            <person name="Yang L."/>
        </authorList>
    </citation>
    <scope>NUCLEOTIDE SEQUENCE</scope>
    <source>
        <strain evidence="2">HMD3159</strain>
    </source>
</reference>
<feature type="transmembrane region" description="Helical" evidence="1">
    <location>
        <begin position="120"/>
        <end position="138"/>
    </location>
</feature>
<keyword evidence="1" id="KW-1133">Transmembrane helix</keyword>
<gene>
    <name evidence="2" type="ORF">NE848_13620</name>
</gene>
<dbReference type="EMBL" id="JAMSCK010000005">
    <property type="protein sequence ID" value="MCM8570427.1"/>
    <property type="molecule type" value="Genomic_DNA"/>
</dbReference>
<evidence type="ECO:0000313" key="2">
    <source>
        <dbReference type="EMBL" id="MCM8570427.1"/>
    </source>
</evidence>
<feature type="transmembrane region" description="Helical" evidence="1">
    <location>
        <begin position="67"/>
        <end position="86"/>
    </location>
</feature>
<feature type="transmembrane region" description="Helical" evidence="1">
    <location>
        <begin position="145"/>
        <end position="163"/>
    </location>
</feature>